<evidence type="ECO:0000313" key="1">
    <source>
        <dbReference type="EMBL" id="KAA8641489.1"/>
    </source>
</evidence>
<accession>A0A5M9MAB6</accession>
<sequence length="129" mass="14686">MSCLASRHLFCPSLSTIVDPDHHGFTQDDRKFRERTPPRSQSEMLHPAFYIMRLAPPLTRSQESRRELAWTVTGLSSSVILFNKWVLASQIRFPAVLDKDMAATGTPQVLAPFSLPRWTRGHKIPMTPN</sequence>
<comment type="caution">
    <text evidence="1">The sequence shown here is derived from an EMBL/GenBank/DDBJ whole genome shotgun (WGS) entry which is preliminary data.</text>
</comment>
<protein>
    <submittedName>
        <fullName evidence="1">Uncharacterized protein</fullName>
    </submittedName>
</protein>
<dbReference type="EMBL" id="QUQM01000010">
    <property type="protein sequence ID" value="KAA8641489.1"/>
    <property type="molecule type" value="Genomic_DNA"/>
</dbReference>
<gene>
    <name evidence="1" type="ORF">ATNIH1004_001954</name>
</gene>
<dbReference type="GeneID" id="54324656"/>
<proteinExistence type="predicted"/>
<dbReference type="RefSeq" id="XP_033420851.1">
    <property type="nucleotide sequence ID" value="XM_033566649.1"/>
</dbReference>
<dbReference type="Proteomes" id="UP000324241">
    <property type="component" value="Unassembled WGS sequence"/>
</dbReference>
<evidence type="ECO:0000313" key="2">
    <source>
        <dbReference type="Proteomes" id="UP000324241"/>
    </source>
</evidence>
<name>A0A5M9MAB6_9EURO</name>
<dbReference type="AlphaFoldDB" id="A0A5M9MAB6"/>
<organism evidence="1 2">
    <name type="scientific">Aspergillus tanneri</name>
    <dbReference type="NCBI Taxonomy" id="1220188"/>
    <lineage>
        <taxon>Eukaryota</taxon>
        <taxon>Fungi</taxon>
        <taxon>Dikarya</taxon>
        <taxon>Ascomycota</taxon>
        <taxon>Pezizomycotina</taxon>
        <taxon>Eurotiomycetes</taxon>
        <taxon>Eurotiomycetidae</taxon>
        <taxon>Eurotiales</taxon>
        <taxon>Aspergillaceae</taxon>
        <taxon>Aspergillus</taxon>
        <taxon>Aspergillus subgen. Circumdati</taxon>
    </lineage>
</organism>
<reference evidence="1 2" key="1">
    <citation type="submission" date="2019-08" db="EMBL/GenBank/DDBJ databases">
        <title>The genome sequence of a newly discovered highly antifungal drug resistant Aspergillus species, Aspergillus tanneri NIH 1004.</title>
        <authorList>
            <person name="Mounaud S."/>
            <person name="Singh I."/>
            <person name="Joardar V."/>
            <person name="Pakala S."/>
            <person name="Pakala S."/>
            <person name="Venepally P."/>
            <person name="Chung J.K."/>
            <person name="Losada L."/>
            <person name="Nierman W.C."/>
        </authorList>
    </citation>
    <scope>NUCLEOTIDE SEQUENCE [LARGE SCALE GENOMIC DNA]</scope>
    <source>
        <strain evidence="1 2">NIH1004</strain>
    </source>
</reference>